<organism evidence="8 9">
    <name type="scientific">Oribacterium sinus</name>
    <dbReference type="NCBI Taxonomy" id="237576"/>
    <lineage>
        <taxon>Bacteria</taxon>
        <taxon>Bacillati</taxon>
        <taxon>Bacillota</taxon>
        <taxon>Clostridia</taxon>
        <taxon>Lachnospirales</taxon>
        <taxon>Lachnospiraceae</taxon>
        <taxon>Oribacterium</taxon>
    </lineage>
</organism>
<evidence type="ECO:0000256" key="5">
    <source>
        <dbReference type="ARBA" id="ARBA00023136"/>
    </source>
</evidence>
<proteinExistence type="predicted"/>
<reference evidence="8 9" key="1">
    <citation type="submission" date="2020-08" db="EMBL/GenBank/DDBJ databases">
        <title>Genomic Encyclopedia of Type Strains, Phase IV (KMG-IV): sequencing the most valuable type-strain genomes for metagenomic binning, comparative biology and taxonomic classification.</title>
        <authorList>
            <person name="Goeker M."/>
        </authorList>
    </citation>
    <scope>NUCLEOTIDE SEQUENCE [LARGE SCALE GENOMIC DNA]</scope>
    <source>
        <strain evidence="8 9">DSM 17245</strain>
    </source>
</reference>
<comment type="caution">
    <text evidence="8">The sequence shown here is derived from an EMBL/GenBank/DDBJ whole genome shotgun (WGS) entry which is preliminary data.</text>
</comment>
<sequence>MFFRKKKEKEPASYLSPLGTELTNYNVYYLNFREKLQAFAIALFIGGAVSLVFYGNQFLDATGRATKATMYGNIVIFLLVGSLCGFFFLPIRAGQCKEKRLKELARQFRGFLESLAVALASGMNMHDSLDSTYKDMVMEFGEDEKITKETAEMILGLRNNLAIEDMMLSLGKRSANKDIENFAIIFNVSYRAGGNIKEIVRRTADIIGEKMEISEEIQTAISSNKIQFTAMMIIPVVLTGMLRGMGSSFNRSFSTPIGIVAVTIAIGIFAGAYVMGQRIMQVVK</sequence>
<evidence type="ECO:0000259" key="7">
    <source>
        <dbReference type="Pfam" id="PF00482"/>
    </source>
</evidence>
<dbReference type="PANTHER" id="PTHR35007:SF1">
    <property type="entry name" value="PILUS ASSEMBLY PROTEIN"/>
    <property type="match status" value="1"/>
</dbReference>
<dbReference type="Proteomes" id="UP000522163">
    <property type="component" value="Unassembled WGS sequence"/>
</dbReference>
<feature type="transmembrane region" description="Helical" evidence="6">
    <location>
        <begin position="71"/>
        <end position="91"/>
    </location>
</feature>
<feature type="transmembrane region" description="Helical" evidence="6">
    <location>
        <begin position="38"/>
        <end position="59"/>
    </location>
</feature>
<keyword evidence="5 6" id="KW-0472">Membrane</keyword>
<evidence type="ECO:0000313" key="8">
    <source>
        <dbReference type="EMBL" id="MBB6041132.1"/>
    </source>
</evidence>
<dbReference type="PANTHER" id="PTHR35007">
    <property type="entry name" value="INTEGRAL MEMBRANE PROTEIN-RELATED"/>
    <property type="match status" value="1"/>
</dbReference>
<feature type="transmembrane region" description="Helical" evidence="6">
    <location>
        <begin position="226"/>
        <end position="245"/>
    </location>
</feature>
<dbReference type="GeneID" id="85014651"/>
<gene>
    <name evidence="8" type="ORF">HNQ46_001104</name>
</gene>
<protein>
    <submittedName>
        <fullName evidence="8">Tight adherence protein B</fullName>
    </submittedName>
</protein>
<name>A0A7W9W2D5_9FIRM</name>
<feature type="domain" description="Type II secretion system protein GspF" evidence="7">
    <location>
        <begin position="111"/>
        <end position="242"/>
    </location>
</feature>
<evidence type="ECO:0000256" key="6">
    <source>
        <dbReference type="SAM" id="Phobius"/>
    </source>
</evidence>
<feature type="transmembrane region" description="Helical" evidence="6">
    <location>
        <begin position="257"/>
        <end position="276"/>
    </location>
</feature>
<keyword evidence="3 6" id="KW-0812">Transmembrane</keyword>
<keyword evidence="4 6" id="KW-1133">Transmembrane helix</keyword>
<dbReference type="InterPro" id="IPR018076">
    <property type="entry name" value="T2SS_GspF_dom"/>
</dbReference>
<dbReference type="EMBL" id="JACHHH010000004">
    <property type="protein sequence ID" value="MBB6041132.1"/>
    <property type="molecule type" value="Genomic_DNA"/>
</dbReference>
<dbReference type="AlphaFoldDB" id="A0A7W9W2D5"/>
<evidence type="ECO:0000256" key="3">
    <source>
        <dbReference type="ARBA" id="ARBA00022692"/>
    </source>
</evidence>
<evidence type="ECO:0000256" key="4">
    <source>
        <dbReference type="ARBA" id="ARBA00022989"/>
    </source>
</evidence>
<accession>A0A7W9W2D5</accession>
<evidence type="ECO:0000256" key="1">
    <source>
        <dbReference type="ARBA" id="ARBA00004651"/>
    </source>
</evidence>
<comment type="subcellular location">
    <subcellularLocation>
        <location evidence="1">Cell membrane</location>
        <topology evidence="1">Multi-pass membrane protein</topology>
    </subcellularLocation>
</comment>
<dbReference type="Pfam" id="PF00482">
    <property type="entry name" value="T2SSF"/>
    <property type="match status" value="1"/>
</dbReference>
<dbReference type="GO" id="GO:0005886">
    <property type="term" value="C:plasma membrane"/>
    <property type="evidence" value="ECO:0007669"/>
    <property type="project" value="UniProtKB-SubCell"/>
</dbReference>
<evidence type="ECO:0000313" key="9">
    <source>
        <dbReference type="Proteomes" id="UP000522163"/>
    </source>
</evidence>
<evidence type="ECO:0000256" key="2">
    <source>
        <dbReference type="ARBA" id="ARBA00022475"/>
    </source>
</evidence>
<dbReference type="RefSeq" id="WP_007158136.1">
    <property type="nucleotide sequence ID" value="NZ_CAUTEG010000020.1"/>
</dbReference>
<keyword evidence="2" id="KW-1003">Cell membrane</keyword>